<dbReference type="EMBL" id="HBIV01023474">
    <property type="protein sequence ID" value="CAE0665268.1"/>
    <property type="molecule type" value="Transcribed_RNA"/>
</dbReference>
<reference evidence="2" key="1">
    <citation type="submission" date="2021-01" db="EMBL/GenBank/DDBJ databases">
        <authorList>
            <person name="Corre E."/>
            <person name="Pelletier E."/>
            <person name="Niang G."/>
            <person name="Scheremetjew M."/>
            <person name="Finn R."/>
            <person name="Kale V."/>
            <person name="Holt S."/>
            <person name="Cochrane G."/>
            <person name="Meng A."/>
            <person name="Brown T."/>
            <person name="Cohen L."/>
        </authorList>
    </citation>
    <scope>NUCLEOTIDE SEQUENCE</scope>
    <source>
        <strain evidence="2">CCCM811</strain>
    </source>
</reference>
<sequence>MRPCAESNKAAMLNFQTPCSSLLNELFVEDPPPLLADAGQEAMSPVHNDSQLESNNFDDWFQKDPKDSPDQFLKDDTATSATKESDEWERTPERKEGAQLSQTLFPYDSSPALSRESSFDGKKATSSTQDLLKIDSKQTILSAETLRKMKSFAMSKSSRKRGSDSLESLSKRQRKQESEEEGRKRAAYYIAQRLVTGSLLLL</sequence>
<accession>A0A6U2Z6W0</accession>
<dbReference type="AlphaFoldDB" id="A0A6U2Z6W0"/>
<name>A0A6U2Z6W0_9EUKA</name>
<feature type="region of interest" description="Disordered" evidence="1">
    <location>
        <begin position="151"/>
        <end position="183"/>
    </location>
</feature>
<feature type="compositionally biased region" description="Polar residues" evidence="1">
    <location>
        <begin position="47"/>
        <end position="57"/>
    </location>
</feature>
<organism evidence="2">
    <name type="scientific">Lotharella globosa</name>
    <dbReference type="NCBI Taxonomy" id="91324"/>
    <lineage>
        <taxon>Eukaryota</taxon>
        <taxon>Sar</taxon>
        <taxon>Rhizaria</taxon>
        <taxon>Cercozoa</taxon>
        <taxon>Chlorarachniophyceae</taxon>
        <taxon>Lotharella</taxon>
    </lineage>
</organism>
<feature type="compositionally biased region" description="Basic and acidic residues" evidence="1">
    <location>
        <begin position="60"/>
        <end position="97"/>
    </location>
</feature>
<evidence type="ECO:0000313" key="2">
    <source>
        <dbReference type="EMBL" id="CAE0665268.1"/>
    </source>
</evidence>
<proteinExistence type="predicted"/>
<feature type="region of interest" description="Disordered" evidence="1">
    <location>
        <begin position="32"/>
        <end position="130"/>
    </location>
</feature>
<evidence type="ECO:0000256" key="1">
    <source>
        <dbReference type="SAM" id="MobiDB-lite"/>
    </source>
</evidence>
<protein>
    <submittedName>
        <fullName evidence="2">Uncharacterized protein</fullName>
    </submittedName>
</protein>
<gene>
    <name evidence="2" type="ORF">LGLO00237_LOCUS16873</name>
</gene>